<keyword evidence="2" id="KW-1133">Transmembrane helix</keyword>
<comment type="caution">
    <text evidence="5">The sequence shown here is derived from an EMBL/GenBank/DDBJ whole genome shotgun (WGS) entry which is preliminary data.</text>
</comment>
<dbReference type="PANTHER" id="PTHR40622">
    <property type="match status" value="1"/>
</dbReference>
<evidence type="ECO:0000313" key="5">
    <source>
        <dbReference type="EMBL" id="KAH8702434.1"/>
    </source>
</evidence>
<dbReference type="Proteomes" id="UP001201262">
    <property type="component" value="Unassembled WGS sequence"/>
</dbReference>
<feature type="chain" id="PRO_5042259814" description="DUF7728 domain-containing protein" evidence="3">
    <location>
        <begin position="19"/>
        <end position="373"/>
    </location>
</feature>
<evidence type="ECO:0000256" key="1">
    <source>
        <dbReference type="SAM" id="MobiDB-lite"/>
    </source>
</evidence>
<keyword evidence="2" id="KW-0812">Transmembrane</keyword>
<feature type="domain" description="DUF7728" evidence="4">
    <location>
        <begin position="50"/>
        <end position="184"/>
    </location>
</feature>
<evidence type="ECO:0000313" key="6">
    <source>
        <dbReference type="Proteomes" id="UP001201262"/>
    </source>
</evidence>
<keyword evidence="3" id="KW-0732">Signal</keyword>
<dbReference type="InterPro" id="IPR056145">
    <property type="entry name" value="DUF7728"/>
</dbReference>
<protein>
    <recommendedName>
        <fullName evidence="4">DUF7728 domain-containing protein</fullName>
    </recommendedName>
</protein>
<proteinExistence type="predicted"/>
<evidence type="ECO:0000256" key="2">
    <source>
        <dbReference type="SAM" id="Phobius"/>
    </source>
</evidence>
<dbReference type="EMBL" id="JAJTJA010000003">
    <property type="protein sequence ID" value="KAH8702434.1"/>
    <property type="molecule type" value="Genomic_DNA"/>
</dbReference>
<keyword evidence="2" id="KW-0472">Membrane</keyword>
<dbReference type="GeneID" id="70245807"/>
<reference evidence="5" key="1">
    <citation type="submission" date="2021-12" db="EMBL/GenBank/DDBJ databases">
        <title>Convergent genome expansion in fungi linked to evolution of root-endophyte symbiosis.</title>
        <authorList>
            <consortium name="DOE Joint Genome Institute"/>
            <person name="Ke Y.-H."/>
            <person name="Bonito G."/>
            <person name="Liao H.-L."/>
            <person name="Looney B."/>
            <person name="Rojas-Flechas A."/>
            <person name="Nash J."/>
            <person name="Hameed K."/>
            <person name="Schadt C."/>
            <person name="Martin F."/>
            <person name="Crous P.W."/>
            <person name="Miettinen O."/>
            <person name="Magnuson J.K."/>
            <person name="Labbe J."/>
            <person name="Jacobson D."/>
            <person name="Doktycz M.J."/>
            <person name="Veneault-Fourrey C."/>
            <person name="Kuo A."/>
            <person name="Mondo S."/>
            <person name="Calhoun S."/>
            <person name="Riley R."/>
            <person name="Ohm R."/>
            <person name="LaButti K."/>
            <person name="Andreopoulos B."/>
            <person name="Pangilinan J."/>
            <person name="Nolan M."/>
            <person name="Tritt A."/>
            <person name="Clum A."/>
            <person name="Lipzen A."/>
            <person name="Daum C."/>
            <person name="Barry K."/>
            <person name="Grigoriev I.V."/>
            <person name="Vilgalys R."/>
        </authorList>
    </citation>
    <scope>NUCLEOTIDE SEQUENCE</scope>
    <source>
        <strain evidence="5">PMI_201</strain>
    </source>
</reference>
<dbReference type="AlphaFoldDB" id="A0AAD4L3A8"/>
<feature type="region of interest" description="Disordered" evidence="1">
    <location>
        <begin position="329"/>
        <end position="373"/>
    </location>
</feature>
<keyword evidence="6" id="KW-1185">Reference proteome</keyword>
<dbReference type="RefSeq" id="XP_046075810.1">
    <property type="nucleotide sequence ID" value="XM_046215520.1"/>
</dbReference>
<name>A0AAD4L3A8_9EURO</name>
<gene>
    <name evidence="5" type="ORF">BGW36DRAFT_372851</name>
</gene>
<sequence>MYLRSLLTASALSLNAAAFLVVPEALPPLEDASLPHIAHTIGAPSDHLEQFQLACDACPFPENESDGVVSWSTDTRSSLELNFYTNDGQLYVNDARVFPVPPTTVDVKAVQRRESDGKETDPLKLGFALVALPVAPPEDGLELMQIRFSPLDIEGHPAPLDTISLAMIKTASGDLFIARTDIEPPAGEDDHESWEQCNGDIRCLRRLVLLRIHALFQSAKAHMMNLKSKILHANKGCHGKPRIAHLKHGHHGEADAGELRHPGHRWGANGHQHPHHRHGWRRTVSRIVRFIVIPAVLGVLAGLTASAIGMLVGQLIVFVWMRYRRSTTSRSTSTLEQGTTSEKYGLMVEDAPEEDLPPYRDEDQPQLPPTDAK</sequence>
<evidence type="ECO:0000259" key="4">
    <source>
        <dbReference type="Pfam" id="PF24854"/>
    </source>
</evidence>
<accession>A0AAD4L3A8</accession>
<feature type="transmembrane region" description="Helical" evidence="2">
    <location>
        <begin position="291"/>
        <end position="320"/>
    </location>
</feature>
<evidence type="ECO:0000256" key="3">
    <source>
        <dbReference type="SAM" id="SignalP"/>
    </source>
</evidence>
<dbReference type="PANTHER" id="PTHR40622:SF2">
    <property type="match status" value="1"/>
</dbReference>
<dbReference type="Pfam" id="PF24854">
    <property type="entry name" value="DUF7728"/>
    <property type="match status" value="1"/>
</dbReference>
<organism evidence="5 6">
    <name type="scientific">Talaromyces proteolyticus</name>
    <dbReference type="NCBI Taxonomy" id="1131652"/>
    <lineage>
        <taxon>Eukaryota</taxon>
        <taxon>Fungi</taxon>
        <taxon>Dikarya</taxon>
        <taxon>Ascomycota</taxon>
        <taxon>Pezizomycotina</taxon>
        <taxon>Eurotiomycetes</taxon>
        <taxon>Eurotiomycetidae</taxon>
        <taxon>Eurotiales</taxon>
        <taxon>Trichocomaceae</taxon>
        <taxon>Talaromyces</taxon>
        <taxon>Talaromyces sect. Bacilispori</taxon>
    </lineage>
</organism>
<feature type="signal peptide" evidence="3">
    <location>
        <begin position="1"/>
        <end position="18"/>
    </location>
</feature>